<comment type="caution">
    <text evidence="2">The sequence shown here is derived from an EMBL/GenBank/DDBJ whole genome shotgun (WGS) entry which is preliminary data.</text>
</comment>
<gene>
    <name evidence="2" type="ORF">TIFTF001_039072</name>
</gene>
<evidence type="ECO:0000313" key="2">
    <source>
        <dbReference type="EMBL" id="GMN70025.1"/>
    </source>
</evidence>
<dbReference type="EMBL" id="BTGU01001004">
    <property type="protein sequence ID" value="GMN70025.1"/>
    <property type="molecule type" value="Genomic_DNA"/>
</dbReference>
<organism evidence="2 3">
    <name type="scientific">Ficus carica</name>
    <name type="common">Common fig</name>
    <dbReference type="NCBI Taxonomy" id="3494"/>
    <lineage>
        <taxon>Eukaryota</taxon>
        <taxon>Viridiplantae</taxon>
        <taxon>Streptophyta</taxon>
        <taxon>Embryophyta</taxon>
        <taxon>Tracheophyta</taxon>
        <taxon>Spermatophyta</taxon>
        <taxon>Magnoliopsida</taxon>
        <taxon>eudicotyledons</taxon>
        <taxon>Gunneridae</taxon>
        <taxon>Pentapetalae</taxon>
        <taxon>rosids</taxon>
        <taxon>fabids</taxon>
        <taxon>Rosales</taxon>
        <taxon>Moraceae</taxon>
        <taxon>Ficeae</taxon>
        <taxon>Ficus</taxon>
    </lineage>
</organism>
<dbReference type="AlphaFoldDB" id="A0AA88JDQ3"/>
<sequence>MISRSSDCDPDIQRLLPGNAESTPILL</sequence>
<keyword evidence="3" id="KW-1185">Reference proteome</keyword>
<name>A0AA88JDQ3_FICCA</name>
<accession>A0AA88JDQ3</accession>
<evidence type="ECO:0000256" key="1">
    <source>
        <dbReference type="SAM" id="MobiDB-lite"/>
    </source>
</evidence>
<dbReference type="Proteomes" id="UP001187192">
    <property type="component" value="Unassembled WGS sequence"/>
</dbReference>
<feature type="region of interest" description="Disordered" evidence="1">
    <location>
        <begin position="1"/>
        <end position="27"/>
    </location>
</feature>
<evidence type="ECO:0000313" key="3">
    <source>
        <dbReference type="Proteomes" id="UP001187192"/>
    </source>
</evidence>
<protein>
    <submittedName>
        <fullName evidence="2">Uncharacterized protein</fullName>
    </submittedName>
</protein>
<proteinExistence type="predicted"/>
<reference evidence="2" key="1">
    <citation type="submission" date="2023-07" db="EMBL/GenBank/DDBJ databases">
        <title>draft genome sequence of fig (Ficus carica).</title>
        <authorList>
            <person name="Takahashi T."/>
            <person name="Nishimura K."/>
        </authorList>
    </citation>
    <scope>NUCLEOTIDE SEQUENCE</scope>
</reference>